<dbReference type="GO" id="GO:0003844">
    <property type="term" value="F:1,4-alpha-glucan branching enzyme activity"/>
    <property type="evidence" value="ECO:0007669"/>
    <property type="project" value="UniProtKB-EC"/>
</dbReference>
<dbReference type="CDD" id="cd11322">
    <property type="entry name" value="AmyAc_Glg_BE"/>
    <property type="match status" value="1"/>
</dbReference>
<dbReference type="EMBL" id="CAQN01000799">
    <property type="protein sequence ID" value="CCQ68597.1"/>
    <property type="molecule type" value="Genomic_DNA"/>
</dbReference>
<dbReference type="GO" id="GO:0004553">
    <property type="term" value="F:hydrolase activity, hydrolyzing O-glycosyl compounds"/>
    <property type="evidence" value="ECO:0007669"/>
    <property type="project" value="InterPro"/>
</dbReference>
<dbReference type="EC" id="2.4.1.18" evidence="9"/>
<dbReference type="SUPFAM" id="SSF51445">
    <property type="entry name" value="(Trans)glycosidases"/>
    <property type="match status" value="1"/>
</dbReference>
<gene>
    <name evidence="9" type="ORF">CWATWH0402_3617</name>
</gene>
<dbReference type="GO" id="GO:0005978">
    <property type="term" value="P:glycogen biosynthetic process"/>
    <property type="evidence" value="ECO:0007669"/>
    <property type="project" value="UniProtKB-KW"/>
</dbReference>
<dbReference type="InterPro" id="IPR004193">
    <property type="entry name" value="Glyco_hydro_13_N"/>
</dbReference>
<dbReference type="Proteomes" id="UP000018130">
    <property type="component" value="Unassembled WGS sequence"/>
</dbReference>
<dbReference type="Gene3D" id="2.60.40.10">
    <property type="entry name" value="Immunoglobulins"/>
    <property type="match status" value="1"/>
</dbReference>
<dbReference type="AlphaFoldDB" id="T2JVE0"/>
<dbReference type="InterPro" id="IPR013783">
    <property type="entry name" value="Ig-like_fold"/>
</dbReference>
<dbReference type="PANTHER" id="PTHR43651:SF3">
    <property type="entry name" value="1,4-ALPHA-GLUCAN-BRANCHING ENZYME"/>
    <property type="match status" value="1"/>
</dbReference>
<keyword evidence="4" id="KW-0320">Glycogen biosynthesis</keyword>
<protein>
    <submittedName>
        <fullName evidence="9">1,4-alpha-glucan (Glycogen) branching enzyme, GH-13-type</fullName>
        <ecNumber evidence="9">2.4.1.18</ecNumber>
    </submittedName>
</protein>
<dbReference type="PANTHER" id="PTHR43651">
    <property type="entry name" value="1,4-ALPHA-GLUCAN-BRANCHING ENZYME"/>
    <property type="match status" value="1"/>
</dbReference>
<feature type="transmembrane region" description="Helical" evidence="6">
    <location>
        <begin position="318"/>
        <end position="342"/>
    </location>
</feature>
<keyword evidence="1" id="KW-0321">Glycogen metabolism</keyword>
<name>T2JVE0_CROWT</name>
<proteinExistence type="predicted"/>
<dbReference type="Pfam" id="PF02922">
    <property type="entry name" value="CBM_48"/>
    <property type="match status" value="1"/>
</dbReference>
<dbReference type="CDD" id="cd02855">
    <property type="entry name" value="E_set_GBE_prok_N"/>
    <property type="match status" value="1"/>
</dbReference>
<organism evidence="9 10">
    <name type="scientific">Crocosphaera watsonii WH 0402</name>
    <dbReference type="NCBI Taxonomy" id="1284629"/>
    <lineage>
        <taxon>Bacteria</taxon>
        <taxon>Bacillati</taxon>
        <taxon>Cyanobacteriota</taxon>
        <taxon>Cyanophyceae</taxon>
        <taxon>Oscillatoriophycideae</taxon>
        <taxon>Chroococcales</taxon>
        <taxon>Aphanothecaceae</taxon>
        <taxon>Crocosphaera</taxon>
    </lineage>
</organism>
<reference evidence="9 10" key="1">
    <citation type="submission" date="2013-01" db="EMBL/GenBank/DDBJ databases">
        <authorList>
            <person name="Bench S."/>
        </authorList>
    </citation>
    <scope>NUCLEOTIDE SEQUENCE [LARGE SCALE GENOMIC DNA]</scope>
    <source>
        <strain evidence="9 10">WH 0402</strain>
    </source>
</reference>
<keyword evidence="3 9" id="KW-0808">Transferase</keyword>
<dbReference type="SUPFAM" id="SSF81296">
    <property type="entry name" value="E set domains"/>
    <property type="match status" value="1"/>
</dbReference>
<dbReference type="GO" id="GO:0005829">
    <property type="term" value="C:cytosol"/>
    <property type="evidence" value="ECO:0007669"/>
    <property type="project" value="TreeGrafter"/>
</dbReference>
<evidence type="ECO:0000256" key="4">
    <source>
        <dbReference type="ARBA" id="ARBA00023056"/>
    </source>
</evidence>
<keyword evidence="6" id="KW-0472">Membrane</keyword>
<evidence type="ECO:0000256" key="2">
    <source>
        <dbReference type="ARBA" id="ARBA00022676"/>
    </source>
</evidence>
<dbReference type="FunFam" id="2.60.40.10:FF:000169">
    <property type="entry name" value="1,4-alpha-glucan branching enzyme GlgB"/>
    <property type="match status" value="1"/>
</dbReference>
<dbReference type="InterPro" id="IPR017853">
    <property type="entry name" value="GH"/>
</dbReference>
<feature type="domain" description="Glycosyl hydrolase family 13 catalytic" evidence="7">
    <location>
        <begin position="206"/>
        <end position="277"/>
    </location>
</feature>
<feature type="domain" description="Glycoside hydrolase family 13 N-terminal" evidence="8">
    <location>
        <begin position="32"/>
        <end position="114"/>
    </location>
</feature>
<sequence length="407" mass="47161">MIYDPYAFSSPFLTDEDIYLFSEGNHHRIYEKLGAHVGKINKVAGVYFAVWAPNARNVSIIGDFNNWDGREHQMRKRNNTIWELFVPEIGAGTVYKYEIKNSEGHIYEKSDPYGFYREVRPDTASIVVDIDNIYQWNDEQWLENRRNSDPLKEPVSVYEVHLGSWLHASSEEKMPLLNGEADPVIVSELNSGSRFLSYYELAEKLIPYVKEMGYTHIEVLPIAEHPFDGSWGYQVTGFYSPTSRFGPPEDFMYFVDQCHENGIGVILDWVPGHFPKDSHGLAYFDGTHLYEHADPRIGEHKEWGTLVFNYGRHEVKNFLVANVLFGLISIILMVFGWMRWLLCYTVTICVRMGNGYPMNTVEMNILKRLILSRKSIFYYSSISLVFFLLLKSPQNGRRFLGLFMMVG</sequence>
<evidence type="ECO:0000313" key="9">
    <source>
        <dbReference type="EMBL" id="CCQ68597.1"/>
    </source>
</evidence>
<evidence type="ECO:0000256" key="1">
    <source>
        <dbReference type="ARBA" id="ARBA00022600"/>
    </source>
</evidence>
<evidence type="ECO:0000256" key="3">
    <source>
        <dbReference type="ARBA" id="ARBA00022679"/>
    </source>
</evidence>
<evidence type="ECO:0000259" key="7">
    <source>
        <dbReference type="Pfam" id="PF00128"/>
    </source>
</evidence>
<keyword evidence="5" id="KW-0119">Carbohydrate metabolism</keyword>
<accession>T2JVE0</accession>
<keyword evidence="6" id="KW-0812">Transmembrane</keyword>
<dbReference type="InterPro" id="IPR014756">
    <property type="entry name" value="Ig_E-set"/>
</dbReference>
<evidence type="ECO:0000313" key="10">
    <source>
        <dbReference type="Proteomes" id="UP000018130"/>
    </source>
</evidence>
<dbReference type="Gene3D" id="3.20.20.80">
    <property type="entry name" value="Glycosidases"/>
    <property type="match status" value="1"/>
</dbReference>
<dbReference type="InterPro" id="IPR006047">
    <property type="entry name" value="GH13_cat_dom"/>
</dbReference>
<keyword evidence="2 9" id="KW-0328">Glycosyltransferase</keyword>
<reference evidence="9 10" key="2">
    <citation type="submission" date="2013-09" db="EMBL/GenBank/DDBJ databases">
        <title>Whole genome comparison of six Crocosphaera watsonii strains with differing phenotypes.</title>
        <authorList>
            <person name="Bench S.R."/>
            <person name="Heller P."/>
            <person name="Frank I."/>
            <person name="Arciniega M."/>
            <person name="Shilova I.N."/>
            <person name="Zehr J.P."/>
        </authorList>
    </citation>
    <scope>NUCLEOTIDE SEQUENCE [LARGE SCALE GENOMIC DNA]</scope>
    <source>
        <strain evidence="9 10">WH 0402</strain>
    </source>
</reference>
<evidence type="ECO:0000256" key="6">
    <source>
        <dbReference type="SAM" id="Phobius"/>
    </source>
</evidence>
<dbReference type="Pfam" id="PF00128">
    <property type="entry name" value="Alpha-amylase"/>
    <property type="match status" value="1"/>
</dbReference>
<evidence type="ECO:0000259" key="8">
    <source>
        <dbReference type="Pfam" id="PF02922"/>
    </source>
</evidence>
<comment type="caution">
    <text evidence="9">The sequence shown here is derived from an EMBL/GenBank/DDBJ whole genome shotgun (WGS) entry which is preliminary data.</text>
</comment>
<keyword evidence="6" id="KW-1133">Transmembrane helix</keyword>
<dbReference type="InterPro" id="IPR044143">
    <property type="entry name" value="GlgB_N_E_set_prok"/>
</dbReference>
<evidence type="ECO:0000256" key="5">
    <source>
        <dbReference type="ARBA" id="ARBA00023277"/>
    </source>
</evidence>
<feature type="transmembrane region" description="Helical" evidence="6">
    <location>
        <begin position="376"/>
        <end position="394"/>
    </location>
</feature>